<gene>
    <name evidence="1" type="ORF">METZ01_LOCUS170130</name>
</gene>
<dbReference type="EMBL" id="UINC01031363">
    <property type="protein sequence ID" value="SVB17276.1"/>
    <property type="molecule type" value="Genomic_DNA"/>
</dbReference>
<accession>A0A382BTZ1</accession>
<organism evidence="1">
    <name type="scientific">marine metagenome</name>
    <dbReference type="NCBI Taxonomy" id="408172"/>
    <lineage>
        <taxon>unclassified sequences</taxon>
        <taxon>metagenomes</taxon>
        <taxon>ecological metagenomes</taxon>
    </lineage>
</organism>
<reference evidence="1" key="1">
    <citation type="submission" date="2018-05" db="EMBL/GenBank/DDBJ databases">
        <authorList>
            <person name="Lanie J.A."/>
            <person name="Ng W.-L."/>
            <person name="Kazmierczak K.M."/>
            <person name="Andrzejewski T.M."/>
            <person name="Davidsen T.M."/>
            <person name="Wayne K.J."/>
            <person name="Tettelin H."/>
            <person name="Glass J.I."/>
            <person name="Rusch D."/>
            <person name="Podicherti R."/>
            <person name="Tsui H.-C.T."/>
            <person name="Winkler M.E."/>
        </authorList>
    </citation>
    <scope>NUCLEOTIDE SEQUENCE</scope>
</reference>
<sequence length="37" mass="4497">MTWSVDQRRHAIRYVTEINRDAILKDFINKLETFNTT</sequence>
<proteinExistence type="predicted"/>
<name>A0A382BTZ1_9ZZZZ</name>
<dbReference type="AlphaFoldDB" id="A0A382BTZ1"/>
<evidence type="ECO:0000313" key="1">
    <source>
        <dbReference type="EMBL" id="SVB17276.1"/>
    </source>
</evidence>
<protein>
    <submittedName>
        <fullName evidence="1">Uncharacterized protein</fullName>
    </submittedName>
</protein>